<feature type="region of interest" description="Disordered" evidence="1">
    <location>
        <begin position="734"/>
        <end position="757"/>
    </location>
</feature>
<dbReference type="EMBL" id="BNCO01000005">
    <property type="protein sequence ID" value="GIL48004.1"/>
    <property type="molecule type" value="Genomic_DNA"/>
</dbReference>
<dbReference type="SUPFAM" id="SSF53474">
    <property type="entry name" value="alpha/beta-Hydrolases"/>
    <property type="match status" value="1"/>
</dbReference>
<feature type="region of interest" description="Disordered" evidence="1">
    <location>
        <begin position="626"/>
        <end position="648"/>
    </location>
</feature>
<evidence type="ECO:0000259" key="2">
    <source>
        <dbReference type="Pfam" id="PF00561"/>
    </source>
</evidence>
<organism evidence="3 4">
    <name type="scientific">Volvox africanus</name>
    <dbReference type="NCBI Taxonomy" id="51714"/>
    <lineage>
        <taxon>Eukaryota</taxon>
        <taxon>Viridiplantae</taxon>
        <taxon>Chlorophyta</taxon>
        <taxon>core chlorophytes</taxon>
        <taxon>Chlorophyceae</taxon>
        <taxon>CS clade</taxon>
        <taxon>Chlamydomonadales</taxon>
        <taxon>Volvocaceae</taxon>
        <taxon>Volvox</taxon>
    </lineage>
</organism>
<feature type="compositionally biased region" description="Gly residues" evidence="1">
    <location>
        <begin position="208"/>
        <end position="229"/>
    </location>
</feature>
<sequence>MSRAEMEAAGLGPLLRQCVAALESAFEINLPPGHQRGLRCMFHLWEPLRTIYRPLLFYVGTEVLALLTKVMLLALGCNLHTDPVTGLMVVTAGLDEHLRGHRCWGRRRCGSFDNNCNNNSNSNSNSHRNCILAESISLKDGVKMAAGDGGGDGGSGPGVAATMSYDAGLNERPTVMVHWVSEPEGERADNPMDDSDGGGGYVRTNGYRAGGRGDGGKPGAAGRGASGGGAASGPPVTPVLLLHGVGLGLLPYTNFIRCLLAAGMPLVAVEYKHVSMRLCSIIPSADDIAAGAVGLMDRLGLEQTCVVAHSYGTFVASRMAQMYAHRMQSLALLDPVCFGMFMPHLLANFIYRQPRTTSLEIWIKDMLFKFVSRDLHCAAALCRRFYWSDVNLWPQDIPGRTLVAIGGQDQLIHVDEVLDFIQHYAAKILYHPDHSHAQLMMDQNWQQQVLSDILAMASSGGGVAGAREVERRLTSMPAKGLAAHKTSSVDGEEALSTSLAEAVATAAPGVVRRVTTQRQLLMSPPPSSSLASQPLQEHQTTTPPGAATATATAATEDDDAQEDVATLAAALSQKIGQARERERTADRPLPPSPLTSLPPSSSSLSSSSLSSSVTAAAAAISAPLAHGGNAARHHDTGVAPHLRRMPPPVVPRRCTAAARLQHVSNATGQDNLLHMELAGVGLNHAVLITAPPPPPSPSPTPKARAAPTISVGVGGNVSPCGGLRPVLPSICETREDASGPSTPAWDAAPLPSAFPPSRQAVRETLIDGAAVSRQTRRTWTT</sequence>
<dbReference type="Gene3D" id="3.40.50.1820">
    <property type="entry name" value="alpha/beta hydrolase"/>
    <property type="match status" value="1"/>
</dbReference>
<feature type="compositionally biased region" description="Low complexity" evidence="1">
    <location>
        <begin position="594"/>
        <end position="608"/>
    </location>
</feature>
<proteinExistence type="predicted"/>
<evidence type="ECO:0000313" key="4">
    <source>
        <dbReference type="Proteomes" id="UP000747399"/>
    </source>
</evidence>
<dbReference type="AlphaFoldDB" id="A0A8J4AYU5"/>
<dbReference type="InterPro" id="IPR029058">
    <property type="entry name" value="AB_hydrolase_fold"/>
</dbReference>
<comment type="caution">
    <text evidence="3">The sequence shown here is derived from an EMBL/GenBank/DDBJ whole genome shotgun (WGS) entry which is preliminary data.</text>
</comment>
<name>A0A8J4AYU5_9CHLO</name>
<feature type="compositionally biased region" description="Basic and acidic residues" evidence="1">
    <location>
        <begin position="577"/>
        <end position="586"/>
    </location>
</feature>
<feature type="region of interest" description="Disordered" evidence="1">
    <location>
        <begin position="206"/>
        <end position="229"/>
    </location>
</feature>
<feature type="region of interest" description="Disordered" evidence="1">
    <location>
        <begin position="573"/>
        <end position="608"/>
    </location>
</feature>
<protein>
    <recommendedName>
        <fullName evidence="2">AB hydrolase-1 domain-containing protein</fullName>
    </recommendedName>
</protein>
<reference evidence="3" key="1">
    <citation type="journal article" date="2021" name="Proc. Natl. Acad. Sci. U.S.A.">
        <title>Three genomes in the algal genus Volvox reveal the fate of a haploid sex-determining region after a transition to homothallism.</title>
        <authorList>
            <person name="Yamamoto K."/>
            <person name="Hamaji T."/>
            <person name="Kawai-Toyooka H."/>
            <person name="Matsuzaki R."/>
            <person name="Takahashi F."/>
            <person name="Nishimura Y."/>
            <person name="Kawachi M."/>
            <person name="Noguchi H."/>
            <person name="Minakuchi Y."/>
            <person name="Umen J.G."/>
            <person name="Toyoda A."/>
            <person name="Nozaki H."/>
        </authorList>
    </citation>
    <scope>NUCLEOTIDE SEQUENCE</scope>
    <source>
        <strain evidence="3">NIES-3780</strain>
    </source>
</reference>
<dbReference type="InterPro" id="IPR000073">
    <property type="entry name" value="AB_hydrolase_1"/>
</dbReference>
<feature type="domain" description="AB hydrolase-1" evidence="2">
    <location>
        <begin position="285"/>
        <end position="343"/>
    </location>
</feature>
<gene>
    <name evidence="3" type="ORF">Vafri_4723</name>
</gene>
<evidence type="ECO:0000313" key="3">
    <source>
        <dbReference type="EMBL" id="GIL48004.1"/>
    </source>
</evidence>
<dbReference type="Pfam" id="PF00561">
    <property type="entry name" value="Abhydrolase_1"/>
    <property type="match status" value="1"/>
</dbReference>
<dbReference type="PANTHER" id="PTHR37471">
    <property type="entry name" value="UNNAMED PRODUCT"/>
    <property type="match status" value="1"/>
</dbReference>
<dbReference type="Proteomes" id="UP000747399">
    <property type="component" value="Unassembled WGS sequence"/>
</dbReference>
<dbReference type="PANTHER" id="PTHR37471:SF1">
    <property type="entry name" value="AB HYDROLASE-1 DOMAIN-CONTAINING PROTEIN"/>
    <property type="match status" value="1"/>
</dbReference>
<feature type="region of interest" description="Disordered" evidence="1">
    <location>
        <begin position="521"/>
        <end position="561"/>
    </location>
</feature>
<keyword evidence="4" id="KW-1185">Reference proteome</keyword>
<feature type="compositionally biased region" description="Low complexity" evidence="1">
    <location>
        <begin position="521"/>
        <end position="554"/>
    </location>
</feature>
<evidence type="ECO:0000256" key="1">
    <source>
        <dbReference type="SAM" id="MobiDB-lite"/>
    </source>
</evidence>
<accession>A0A8J4AYU5</accession>